<keyword evidence="1" id="KW-0336">GPI-anchor</keyword>
<dbReference type="AlphaFoldDB" id="A0A8J9VNI7"/>
<dbReference type="PROSITE" id="PS00869">
    <property type="entry name" value="RENAL_DIPEPTIDASE_1"/>
    <property type="match status" value="1"/>
</dbReference>
<keyword evidence="1" id="KW-0862">Zinc</keyword>
<dbReference type="CDD" id="cd01301">
    <property type="entry name" value="rDP_like"/>
    <property type="match status" value="1"/>
</dbReference>
<comment type="subunit">
    <text evidence="1">Homodimer; disulfide-linked.</text>
</comment>
<evidence type="ECO:0000313" key="3">
    <source>
        <dbReference type="Proteomes" id="UP000838878"/>
    </source>
</evidence>
<dbReference type="PANTHER" id="PTHR10443">
    <property type="entry name" value="MICROSOMAL DIPEPTIDASE"/>
    <property type="match status" value="1"/>
</dbReference>
<evidence type="ECO:0000313" key="2">
    <source>
        <dbReference type="EMBL" id="CAH0725798.1"/>
    </source>
</evidence>
<comment type="catalytic activity">
    <reaction evidence="1">
        <text>an L-aminoacyl-L-amino acid + H2O = 2 an L-alpha-amino acid</text>
        <dbReference type="Rhea" id="RHEA:48940"/>
        <dbReference type="ChEBI" id="CHEBI:15377"/>
        <dbReference type="ChEBI" id="CHEBI:59869"/>
        <dbReference type="ChEBI" id="CHEBI:77460"/>
        <dbReference type="EC" id="3.4.13.19"/>
    </reaction>
</comment>
<sequence>MSVTYVTAQFPKFTFVTLLKLCQHEAVAAARAGKITAPAGVTAAAGVAAVGARRPSALRSSTYSLLATLVWINRSQRRADQCEPRTPRSRSSRPGRYVPHAAYLPLRDAFIKIKATMIQVDGFKRPSPSPSRCSIRSDSRVFRQPRVIQVNRDAATMMDEEAIEGPCSAGEGACPSDCEPHSNQHGSHFRSRTFSDGFIRNTSLELLLGVDCEACLALASQRHCINEQISEQDFDLVCNCNVRQNNYLNCYRDSIKQRGHTLNIYDIERIRRDTGRGSLTVGSHRSLDRKHYKSKTIGVSSYISKQFISYDPTNTLVQKIKRKLSNLKKVKGDSIGKKPQNALQLSEMASSSTNSLKKLSMLSLVDKTHRKLDSQSCIFSPSSMQSKDDLKNNMATYENFSSNIDQCFDRLRNGNTDISTAQRSTKLRNFDNNDEIFVKNTPLIKFSTLDNRSRCRSIRRQLSCNDFPSDRYRDRLADSWSQDENAFVSRNARNDVVDETQTFVETDKVGRTPRTTHAHCTCSSSHDRIPSIFYDTHGKKRPAPAPDVTERSQGRVCGACKPTQWLPPTTSTTSHSSTTTANSSRLSAWHRRWCCVAILVLVAGTACVAGPLALRAPPGAPLHERLRLAERLLHDTPLIDGHNDLPWNIRKFLHNKIKDFRFDDDLRTISPWATSSWSHTDLPRLKHGRVAAQFWAAYVPCDAQHRDAVQLTFEQIDLIQRLTDKYHPQLTFCTSADDILTAHANHRLCSLVGVEGGHAIGGSLGVLRTLYQVGVRYLTLTSTCDTPWAECASADRPESAQRGGLSPFGKIVIKEMNRLGMLVDLSHVSEKTMRDALSVSRAPVLFSHSSARAICNVTRNVPDTVLRLLAANKGLIMVNFYTSFLTCKDTATVQDAIGHINHIRNIAGVDSVGLGAGYDGINYTPQGLEDVSSYPLLFAELMEDGWSIEDLKKLAGLNLIRVLNAAERVSRELASAHVTPYEEVAPRTLDSHNCSSQDI</sequence>
<keyword evidence="1" id="KW-0479">Metal-binding</keyword>
<name>A0A8J9VNI7_9NEOP</name>
<protein>
    <recommendedName>
        <fullName evidence="1">Dipeptidase</fullName>
        <ecNumber evidence="1">3.4.13.19</ecNumber>
    </recommendedName>
</protein>
<keyword evidence="1" id="KW-1015">Disulfide bond</keyword>
<keyword evidence="3" id="KW-1185">Reference proteome</keyword>
<comment type="similarity">
    <text evidence="1">Belongs to the metallo-dependent hydrolases superfamily. Peptidase M19 family.</text>
</comment>
<dbReference type="GO" id="GO:0098552">
    <property type="term" value="C:side of membrane"/>
    <property type="evidence" value="ECO:0007669"/>
    <property type="project" value="UniProtKB-KW"/>
</dbReference>
<dbReference type="Pfam" id="PF01244">
    <property type="entry name" value="Peptidase_M19"/>
    <property type="match status" value="1"/>
</dbReference>
<organism evidence="2 3">
    <name type="scientific">Brenthis ino</name>
    <name type="common">lesser marbled fritillary</name>
    <dbReference type="NCBI Taxonomy" id="405034"/>
    <lineage>
        <taxon>Eukaryota</taxon>
        <taxon>Metazoa</taxon>
        <taxon>Ecdysozoa</taxon>
        <taxon>Arthropoda</taxon>
        <taxon>Hexapoda</taxon>
        <taxon>Insecta</taxon>
        <taxon>Pterygota</taxon>
        <taxon>Neoptera</taxon>
        <taxon>Endopterygota</taxon>
        <taxon>Lepidoptera</taxon>
        <taxon>Glossata</taxon>
        <taxon>Ditrysia</taxon>
        <taxon>Papilionoidea</taxon>
        <taxon>Nymphalidae</taxon>
        <taxon>Heliconiinae</taxon>
        <taxon>Argynnini</taxon>
        <taxon>Brenthis</taxon>
    </lineage>
</organism>
<reference evidence="2" key="1">
    <citation type="submission" date="2021-12" db="EMBL/GenBank/DDBJ databases">
        <authorList>
            <person name="Martin H S."/>
        </authorList>
    </citation>
    <scope>NUCLEOTIDE SEQUENCE</scope>
</reference>
<keyword evidence="1" id="KW-0472">Membrane</keyword>
<proteinExistence type="inferred from homology"/>
<keyword evidence="1" id="KW-0645">Protease</keyword>
<comment type="subcellular location">
    <subcellularLocation>
        <location evidence="1">Membrane</location>
        <topology evidence="1">Lipid-anchor</topology>
        <topology evidence="1">GPI-anchor</topology>
    </subcellularLocation>
</comment>
<dbReference type="GO" id="GO:0070573">
    <property type="term" value="F:metallodipeptidase activity"/>
    <property type="evidence" value="ECO:0007669"/>
    <property type="project" value="InterPro"/>
</dbReference>
<keyword evidence="1" id="KW-0449">Lipoprotein</keyword>
<dbReference type="Proteomes" id="UP000838878">
    <property type="component" value="Chromosome 5"/>
</dbReference>
<keyword evidence="1" id="KW-0325">Glycoprotein</keyword>
<dbReference type="EC" id="3.4.13.19" evidence="1"/>
<dbReference type="GO" id="GO:0046872">
    <property type="term" value="F:metal ion binding"/>
    <property type="evidence" value="ECO:0007669"/>
    <property type="project" value="UniProtKB-UniRule"/>
</dbReference>
<dbReference type="InterPro" id="IPR032466">
    <property type="entry name" value="Metal_Hydrolase"/>
</dbReference>
<keyword evidence="1" id="KW-0482">Metalloprotease</keyword>
<dbReference type="OrthoDB" id="445695at2759"/>
<dbReference type="GO" id="GO:0006508">
    <property type="term" value="P:proteolysis"/>
    <property type="evidence" value="ECO:0007669"/>
    <property type="project" value="UniProtKB-KW"/>
</dbReference>
<dbReference type="PANTHER" id="PTHR10443:SF47">
    <property type="entry name" value="DIPEPTIDASE"/>
    <property type="match status" value="1"/>
</dbReference>
<gene>
    <name evidence="2" type="ORF">BINO364_LOCUS11347</name>
</gene>
<keyword evidence="1" id="KW-0224">Dipeptidase</keyword>
<dbReference type="InterPro" id="IPR000180">
    <property type="entry name" value="Dipep_AS"/>
</dbReference>
<evidence type="ECO:0000256" key="1">
    <source>
        <dbReference type="RuleBase" id="RU341113"/>
    </source>
</evidence>
<dbReference type="EMBL" id="OV170225">
    <property type="protein sequence ID" value="CAH0725798.1"/>
    <property type="molecule type" value="Genomic_DNA"/>
</dbReference>
<dbReference type="PROSITE" id="PS51365">
    <property type="entry name" value="RENAL_DIPEPTIDASE_2"/>
    <property type="match status" value="1"/>
</dbReference>
<dbReference type="InterPro" id="IPR008257">
    <property type="entry name" value="Pept_M19"/>
</dbReference>
<dbReference type="SUPFAM" id="SSF51556">
    <property type="entry name" value="Metallo-dependent hydrolases"/>
    <property type="match status" value="1"/>
</dbReference>
<dbReference type="Gene3D" id="3.20.20.140">
    <property type="entry name" value="Metal-dependent hydrolases"/>
    <property type="match status" value="1"/>
</dbReference>
<comment type="cofactor">
    <cofactor evidence="1">
        <name>Zn(2+)</name>
        <dbReference type="ChEBI" id="CHEBI:29105"/>
    </cofactor>
</comment>
<feature type="non-terminal residue" evidence="2">
    <location>
        <position position="999"/>
    </location>
</feature>
<keyword evidence="1" id="KW-0378">Hydrolase</keyword>
<accession>A0A8J9VNI7</accession>